<feature type="region of interest" description="Disordered" evidence="1">
    <location>
        <begin position="285"/>
        <end position="305"/>
    </location>
</feature>
<sequence>MASTTPIPLPSDDYDRPHTTTALLASLRCTTSSFDAVMDSLHSSISHRVQRVALLEKRVARAHALISKLETMYENNDKGLIGVCRIEYPSDYKEALKGIEHDLNQVKTSQLSALNAAKSAADSAIRSALKRDATMDDGEAIPSDAWLDQASMGIGGLAHSLEVAEAQRRVPLLYGSLIGEHAMEGRGNRCMDEMEYRGILDSMAKSNAETKVRIPESLADLAHSHTDGDDESVHSASSKMSALSMSSSSGRMTAIQRRKWHEQQQQLRNIKAGGVVVPEGEEEGGISANNAANRSKPTFKPATNSSSYMAGRQQAISGSHPYLCEVLHDSYGIGSDPPKGLVDCSGFSSRRTREAGTEFYPPPSSVGDLNVFNTSRDSYGLANRRAAAAAAAMNEEK</sequence>
<evidence type="ECO:0000313" key="2">
    <source>
        <dbReference type="EMBL" id="KAL3797939.1"/>
    </source>
</evidence>
<comment type="caution">
    <text evidence="2">The sequence shown here is derived from an EMBL/GenBank/DDBJ whole genome shotgun (WGS) entry which is preliminary data.</text>
</comment>
<name>A0ABD3QDC3_9STRA</name>
<gene>
    <name evidence="2" type="ORF">ACHAWO_001420</name>
</gene>
<evidence type="ECO:0000256" key="1">
    <source>
        <dbReference type="SAM" id="MobiDB-lite"/>
    </source>
</evidence>
<feature type="compositionally biased region" description="Polar residues" evidence="1">
    <location>
        <begin position="287"/>
        <end position="305"/>
    </location>
</feature>
<dbReference type="EMBL" id="JALLPJ020000234">
    <property type="protein sequence ID" value="KAL3797939.1"/>
    <property type="molecule type" value="Genomic_DNA"/>
</dbReference>
<dbReference type="AlphaFoldDB" id="A0ABD3QDC3"/>
<evidence type="ECO:0008006" key="4">
    <source>
        <dbReference type="Google" id="ProtNLM"/>
    </source>
</evidence>
<proteinExistence type="predicted"/>
<dbReference type="Proteomes" id="UP001530400">
    <property type="component" value="Unassembled WGS sequence"/>
</dbReference>
<reference evidence="2 3" key="1">
    <citation type="submission" date="2024-10" db="EMBL/GenBank/DDBJ databases">
        <title>Updated reference genomes for cyclostephanoid diatoms.</title>
        <authorList>
            <person name="Roberts W.R."/>
            <person name="Alverson A.J."/>
        </authorList>
    </citation>
    <scope>NUCLEOTIDE SEQUENCE [LARGE SCALE GENOMIC DNA]</scope>
    <source>
        <strain evidence="2 3">AJA010-31</strain>
    </source>
</reference>
<evidence type="ECO:0000313" key="3">
    <source>
        <dbReference type="Proteomes" id="UP001530400"/>
    </source>
</evidence>
<accession>A0ABD3QDC3</accession>
<protein>
    <recommendedName>
        <fullName evidence="4">Mediator of RNA polymerase II transcription subunit 4</fullName>
    </recommendedName>
</protein>
<keyword evidence="3" id="KW-1185">Reference proteome</keyword>
<organism evidence="2 3">
    <name type="scientific">Cyclotella atomus</name>
    <dbReference type="NCBI Taxonomy" id="382360"/>
    <lineage>
        <taxon>Eukaryota</taxon>
        <taxon>Sar</taxon>
        <taxon>Stramenopiles</taxon>
        <taxon>Ochrophyta</taxon>
        <taxon>Bacillariophyta</taxon>
        <taxon>Coscinodiscophyceae</taxon>
        <taxon>Thalassiosirophycidae</taxon>
        <taxon>Stephanodiscales</taxon>
        <taxon>Stephanodiscaceae</taxon>
        <taxon>Cyclotella</taxon>
    </lineage>
</organism>